<keyword evidence="7" id="KW-1185">Reference proteome</keyword>
<dbReference type="Pfam" id="PF04577">
    <property type="entry name" value="Glyco_transf_61"/>
    <property type="match status" value="1"/>
</dbReference>
<evidence type="ECO:0000313" key="6">
    <source>
        <dbReference type="EMBL" id="CAI9784115.1"/>
    </source>
</evidence>
<evidence type="ECO:0000256" key="4">
    <source>
        <dbReference type="ARBA" id="ARBA00023180"/>
    </source>
</evidence>
<organism evidence="6 7">
    <name type="scientific">Fraxinus pennsylvanica</name>
    <dbReference type="NCBI Taxonomy" id="56036"/>
    <lineage>
        <taxon>Eukaryota</taxon>
        <taxon>Viridiplantae</taxon>
        <taxon>Streptophyta</taxon>
        <taxon>Embryophyta</taxon>
        <taxon>Tracheophyta</taxon>
        <taxon>Spermatophyta</taxon>
        <taxon>Magnoliopsida</taxon>
        <taxon>eudicotyledons</taxon>
        <taxon>Gunneridae</taxon>
        <taxon>Pentapetalae</taxon>
        <taxon>asterids</taxon>
        <taxon>lamiids</taxon>
        <taxon>Lamiales</taxon>
        <taxon>Oleaceae</taxon>
        <taxon>Oleeae</taxon>
        <taxon>Fraxinus</taxon>
    </lineage>
</organism>
<accession>A0AAD2A9L8</accession>
<keyword evidence="4" id="KW-0325">Glycoprotein</keyword>
<protein>
    <recommendedName>
        <fullName evidence="5">Glycosyltransferase 61 catalytic domain-containing protein</fullName>
    </recommendedName>
</protein>
<evidence type="ECO:0000259" key="5">
    <source>
        <dbReference type="Pfam" id="PF04577"/>
    </source>
</evidence>
<evidence type="ECO:0000256" key="2">
    <source>
        <dbReference type="ARBA" id="ARBA00022676"/>
    </source>
</evidence>
<proteinExistence type="predicted"/>
<feature type="domain" description="Glycosyltransferase 61 catalytic" evidence="5">
    <location>
        <begin position="381"/>
        <end position="479"/>
    </location>
</feature>
<dbReference type="PANTHER" id="PTHR48437">
    <property type="entry name" value="INITIATOR BINDING DOMAIN-CONTAINING PROTEIN"/>
    <property type="match status" value="1"/>
</dbReference>
<evidence type="ECO:0000256" key="1">
    <source>
        <dbReference type="ARBA" id="ARBA00004323"/>
    </source>
</evidence>
<name>A0AAD2A9L8_9LAMI</name>
<gene>
    <name evidence="6" type="ORF">FPE_LOCUS31545</name>
</gene>
<keyword evidence="3" id="KW-0808">Transferase</keyword>
<dbReference type="Proteomes" id="UP000834106">
    <property type="component" value="Chromosome 20"/>
</dbReference>
<reference evidence="6" key="1">
    <citation type="submission" date="2023-05" db="EMBL/GenBank/DDBJ databases">
        <authorList>
            <person name="Huff M."/>
        </authorList>
    </citation>
    <scope>NUCLEOTIDE SEQUENCE</scope>
</reference>
<dbReference type="GO" id="GO:0016763">
    <property type="term" value="F:pentosyltransferase activity"/>
    <property type="evidence" value="ECO:0007669"/>
    <property type="project" value="UniProtKB-ARBA"/>
</dbReference>
<dbReference type="InterPro" id="IPR049625">
    <property type="entry name" value="Glyco_transf_61_cat"/>
</dbReference>
<keyword evidence="2" id="KW-0328">Glycosyltransferase</keyword>
<comment type="subcellular location">
    <subcellularLocation>
        <location evidence="1">Golgi apparatus membrane</location>
        <topology evidence="1">Single-pass type II membrane protein</topology>
    </subcellularLocation>
</comment>
<sequence length="530" mass="59724">MEPISEDLDLKCGGFSLGFGVLNERVFALNSVSLYLYFSSHPDHRHHLLHRNHSPVYHYSLTENHSHHHPITVKPWPILHSYLPWSQNPHVPFRCCEAYFGNGFTYRVDPLKPISETNRKLGAGSGGGGAGWFRCFYSKTLRSSICEGGRIRMVPERILMSKGGEKLESVIGRGEDEELPNFEAGAFEIEVSDRTRNGKRLVDEEFLNNYVQEGAIDRHTMRGLVDSIRLADPTEFTCSEWIEEPTLLVTRYEYANMFHTVTDWYSAYVSSRVTGLPNRPHLVFVDGHCETQLEETWKALFSSLNYAKNFSGPVCFRHAILSPLGYETALFKGLTENINCDGASAHDLWQNPDDQKTARLSEFGEMIRAAFGLPLDRHHIPKPVSGHNVLFVRREDYLAHPRHGGKVQTRLSNEQQVFDSVQNWASKHSDCKLNIINGLFAHTSMKEQVRAIQDASVIIGAHGAGLTHIVSATPGTVILEIISSEYRRPHFALIAGWKGLEYHPIYLSGSYADPPVVLDKLESILKSLGC</sequence>
<evidence type="ECO:0000256" key="3">
    <source>
        <dbReference type="ARBA" id="ARBA00022679"/>
    </source>
</evidence>
<dbReference type="AlphaFoldDB" id="A0AAD2A9L8"/>
<dbReference type="PANTHER" id="PTHR48437:SF1">
    <property type="entry name" value="INITIATOR BINDING DOMAIN-CONTAINING PROTEIN"/>
    <property type="match status" value="1"/>
</dbReference>
<dbReference type="GO" id="GO:0000139">
    <property type="term" value="C:Golgi membrane"/>
    <property type="evidence" value="ECO:0007669"/>
    <property type="project" value="UniProtKB-SubCell"/>
</dbReference>
<dbReference type="InterPro" id="IPR007657">
    <property type="entry name" value="Glycosyltransferase_61"/>
</dbReference>
<evidence type="ECO:0000313" key="7">
    <source>
        <dbReference type="Proteomes" id="UP000834106"/>
    </source>
</evidence>
<dbReference type="EMBL" id="OU503055">
    <property type="protein sequence ID" value="CAI9784115.1"/>
    <property type="molecule type" value="Genomic_DNA"/>
</dbReference>